<dbReference type="PANTHER" id="PTHR12677:SF59">
    <property type="entry name" value="GOLGI APPARATUS MEMBRANE PROTEIN TVP38-RELATED"/>
    <property type="match status" value="1"/>
</dbReference>
<feature type="domain" description="VTT" evidence="9">
    <location>
        <begin position="62"/>
        <end position="178"/>
    </location>
</feature>
<keyword evidence="5 7" id="KW-1133">Transmembrane helix</keyword>
<dbReference type="InterPro" id="IPR032816">
    <property type="entry name" value="VTT_dom"/>
</dbReference>
<accession>A0A9Q9IRL6</accession>
<keyword evidence="6 7" id="KW-0472">Membrane</keyword>
<evidence type="ECO:0000256" key="4">
    <source>
        <dbReference type="ARBA" id="ARBA00022692"/>
    </source>
</evidence>
<dbReference type="Proteomes" id="UP001058003">
    <property type="component" value="Chromosome"/>
</dbReference>
<dbReference type="OrthoDB" id="5242213at2"/>
<protein>
    <recommendedName>
        <fullName evidence="7">TVP38/TMEM64 family membrane protein</fullName>
    </recommendedName>
</protein>
<proteinExistence type="inferred from homology"/>
<evidence type="ECO:0000256" key="1">
    <source>
        <dbReference type="ARBA" id="ARBA00004651"/>
    </source>
</evidence>
<gene>
    <name evidence="10" type="ORF">Daura_19235</name>
</gene>
<name>A0A9Q9IRL6_9ACTN</name>
<evidence type="ECO:0000256" key="3">
    <source>
        <dbReference type="ARBA" id="ARBA00022475"/>
    </source>
</evidence>
<evidence type="ECO:0000256" key="2">
    <source>
        <dbReference type="ARBA" id="ARBA00008640"/>
    </source>
</evidence>
<feature type="transmembrane region" description="Helical" evidence="7">
    <location>
        <begin position="186"/>
        <end position="205"/>
    </location>
</feature>
<sequence length="232" mass="24122">MTVRARVLRGAGLVALVGMVVAAAVLVGVPDQQRLRADVLALGWWAPVAYSALYAVVSLSPLPKTVFTLAAGALFGLVAGVFVVVSGAMLGAVAAFHLGRLLGRDTVRWLTGGRLDRFDAMLAGRGLRTIVVARLIPVVPFTAVNYLAGLTSVRLRDFVAGTAVGILPATTAYVTVGAYGWQPGAWPMWAALATLLVLTVGGLVAQRYRRRHPKPADTGAPVSAAAGRDPSS</sequence>
<evidence type="ECO:0000313" key="11">
    <source>
        <dbReference type="Proteomes" id="UP001058003"/>
    </source>
</evidence>
<keyword evidence="4 7" id="KW-0812">Transmembrane</keyword>
<keyword evidence="3 7" id="KW-1003">Cell membrane</keyword>
<organism evidence="10 11">
    <name type="scientific">Dactylosporangium aurantiacum</name>
    <dbReference type="NCBI Taxonomy" id="35754"/>
    <lineage>
        <taxon>Bacteria</taxon>
        <taxon>Bacillati</taxon>
        <taxon>Actinomycetota</taxon>
        <taxon>Actinomycetes</taxon>
        <taxon>Micromonosporales</taxon>
        <taxon>Micromonosporaceae</taxon>
        <taxon>Dactylosporangium</taxon>
    </lineage>
</organism>
<dbReference type="EMBL" id="CP073767">
    <property type="protein sequence ID" value="UWZ58110.1"/>
    <property type="molecule type" value="Genomic_DNA"/>
</dbReference>
<feature type="region of interest" description="Disordered" evidence="8">
    <location>
        <begin position="211"/>
        <end position="232"/>
    </location>
</feature>
<dbReference type="GO" id="GO:0005886">
    <property type="term" value="C:plasma membrane"/>
    <property type="evidence" value="ECO:0007669"/>
    <property type="project" value="UniProtKB-SubCell"/>
</dbReference>
<feature type="transmembrane region" description="Helical" evidence="7">
    <location>
        <begin position="39"/>
        <end position="57"/>
    </location>
</feature>
<dbReference type="RefSeq" id="WP_063745745.1">
    <property type="nucleotide sequence ID" value="NZ_CP073767.1"/>
</dbReference>
<reference evidence="10" key="1">
    <citation type="submission" date="2021-04" db="EMBL/GenBank/DDBJ databases">
        <title>Dactylosporangium aurantiacum NRRL B-8018 full assembly.</title>
        <authorList>
            <person name="Hartkoorn R.C."/>
            <person name="Beaudoing E."/>
            <person name="Hot D."/>
        </authorList>
    </citation>
    <scope>NUCLEOTIDE SEQUENCE</scope>
    <source>
        <strain evidence="10">NRRL B-8018</strain>
    </source>
</reference>
<evidence type="ECO:0000256" key="8">
    <source>
        <dbReference type="SAM" id="MobiDB-lite"/>
    </source>
</evidence>
<keyword evidence="11" id="KW-1185">Reference proteome</keyword>
<dbReference type="InterPro" id="IPR015414">
    <property type="entry name" value="TMEM64"/>
</dbReference>
<dbReference type="PANTHER" id="PTHR12677">
    <property type="entry name" value="GOLGI APPARATUS MEMBRANE PROTEIN TVP38-RELATED"/>
    <property type="match status" value="1"/>
</dbReference>
<dbReference type="AlphaFoldDB" id="A0A9Q9IRL6"/>
<feature type="transmembrane region" description="Helical" evidence="7">
    <location>
        <begin position="158"/>
        <end position="180"/>
    </location>
</feature>
<dbReference type="Pfam" id="PF09335">
    <property type="entry name" value="VTT_dom"/>
    <property type="match status" value="1"/>
</dbReference>
<evidence type="ECO:0000256" key="5">
    <source>
        <dbReference type="ARBA" id="ARBA00022989"/>
    </source>
</evidence>
<comment type="similarity">
    <text evidence="2 7">Belongs to the TVP38/TMEM64 family.</text>
</comment>
<evidence type="ECO:0000256" key="7">
    <source>
        <dbReference type="RuleBase" id="RU366058"/>
    </source>
</evidence>
<evidence type="ECO:0000256" key="6">
    <source>
        <dbReference type="ARBA" id="ARBA00023136"/>
    </source>
</evidence>
<feature type="transmembrane region" description="Helical" evidence="7">
    <location>
        <begin position="126"/>
        <end position="146"/>
    </location>
</feature>
<evidence type="ECO:0000259" key="9">
    <source>
        <dbReference type="Pfam" id="PF09335"/>
    </source>
</evidence>
<feature type="transmembrane region" description="Helical" evidence="7">
    <location>
        <begin position="7"/>
        <end position="27"/>
    </location>
</feature>
<feature type="transmembrane region" description="Helical" evidence="7">
    <location>
        <begin position="69"/>
        <end position="96"/>
    </location>
</feature>
<evidence type="ECO:0000313" key="10">
    <source>
        <dbReference type="EMBL" id="UWZ58110.1"/>
    </source>
</evidence>
<dbReference type="KEGG" id="daur:Daura_19235"/>
<comment type="subcellular location">
    <subcellularLocation>
        <location evidence="1 7">Cell membrane</location>
        <topology evidence="1 7">Multi-pass membrane protein</topology>
    </subcellularLocation>
</comment>